<accession>K5VC65</accession>
<dbReference type="RefSeq" id="XP_007389971.1">
    <property type="nucleotide sequence ID" value="XM_007389909.1"/>
</dbReference>
<feature type="region of interest" description="Disordered" evidence="1">
    <location>
        <begin position="1"/>
        <end position="32"/>
    </location>
</feature>
<evidence type="ECO:0000313" key="3">
    <source>
        <dbReference type="Proteomes" id="UP000008370"/>
    </source>
</evidence>
<organism evidence="2 3">
    <name type="scientific">Phanerochaete carnosa (strain HHB-10118-sp)</name>
    <name type="common">White-rot fungus</name>
    <name type="synonym">Peniophora carnosa</name>
    <dbReference type="NCBI Taxonomy" id="650164"/>
    <lineage>
        <taxon>Eukaryota</taxon>
        <taxon>Fungi</taxon>
        <taxon>Dikarya</taxon>
        <taxon>Basidiomycota</taxon>
        <taxon>Agaricomycotina</taxon>
        <taxon>Agaricomycetes</taxon>
        <taxon>Polyporales</taxon>
        <taxon>Phanerochaetaceae</taxon>
        <taxon>Phanerochaete</taxon>
    </lineage>
</organism>
<dbReference type="HOGENOM" id="CLU_2373483_0_0_1"/>
<dbReference type="AlphaFoldDB" id="K5VC65"/>
<dbReference type="Proteomes" id="UP000008370">
    <property type="component" value="Unassembled WGS sequence"/>
</dbReference>
<dbReference type="KEGG" id="pco:PHACADRAFT_189648"/>
<name>K5VC65_PHACS</name>
<dbReference type="EMBL" id="JH930468">
    <property type="protein sequence ID" value="EKM60516.1"/>
    <property type="molecule type" value="Genomic_DNA"/>
</dbReference>
<protein>
    <submittedName>
        <fullName evidence="2">Uncharacterized protein</fullName>
    </submittedName>
</protein>
<evidence type="ECO:0000256" key="1">
    <source>
        <dbReference type="SAM" id="MobiDB-lite"/>
    </source>
</evidence>
<sequence>MSPAFSEPHIGNQSSYPCGTAPSIGDIQGSVHGNMPRQTFLQYATDFHMSPEHPRRALAAQCGMPQTNGECVSSEAALPGNAYRPINHPLGGYST</sequence>
<gene>
    <name evidence="2" type="ORF">PHACADRAFT_189648</name>
</gene>
<evidence type="ECO:0000313" key="2">
    <source>
        <dbReference type="EMBL" id="EKM60516.1"/>
    </source>
</evidence>
<proteinExistence type="predicted"/>
<reference evidence="2 3" key="1">
    <citation type="journal article" date="2012" name="BMC Genomics">
        <title>Comparative genomics of the white-rot fungi, Phanerochaete carnosa and P. chrysosporium, to elucidate the genetic basis of the distinct wood types they colonize.</title>
        <authorList>
            <person name="Suzuki H."/>
            <person name="MacDonald J."/>
            <person name="Syed K."/>
            <person name="Salamov A."/>
            <person name="Hori C."/>
            <person name="Aerts A."/>
            <person name="Henrissat B."/>
            <person name="Wiebenga A."/>
            <person name="vanKuyk P.A."/>
            <person name="Barry K."/>
            <person name="Lindquist E."/>
            <person name="LaButti K."/>
            <person name="Lapidus A."/>
            <person name="Lucas S."/>
            <person name="Coutinho P."/>
            <person name="Gong Y."/>
            <person name="Samejima M."/>
            <person name="Mahadevan R."/>
            <person name="Abou-Zaid M."/>
            <person name="de Vries R.P."/>
            <person name="Igarashi K."/>
            <person name="Yadav J.S."/>
            <person name="Grigoriev I.V."/>
            <person name="Master E.R."/>
        </authorList>
    </citation>
    <scope>NUCLEOTIDE SEQUENCE [LARGE SCALE GENOMIC DNA]</scope>
    <source>
        <strain evidence="2 3">HHB-10118-sp</strain>
    </source>
</reference>
<dbReference type="InParanoid" id="K5VC65"/>
<dbReference type="GeneID" id="18910611"/>
<keyword evidence="3" id="KW-1185">Reference proteome</keyword>